<accession>A0A135WKM4</accession>
<dbReference type="Pfam" id="PF05523">
    <property type="entry name" value="FdtA"/>
    <property type="match status" value="1"/>
</dbReference>
<gene>
    <name evidence="2" type="ORF">AU378_06850</name>
</gene>
<evidence type="ECO:0000313" key="2">
    <source>
        <dbReference type="EMBL" id="KXH85460.1"/>
    </source>
</evidence>
<dbReference type="InterPro" id="IPR011051">
    <property type="entry name" value="RmlC_Cupin_sf"/>
</dbReference>
<reference evidence="3" key="1">
    <citation type="submission" date="2015-12" db="EMBL/GenBank/DDBJ databases">
        <title>Genome sequence of a biocontrol rhizobacterium Chryseobacterium kwangjuense strain KJ1R5 isolated from pepper (Capsicum annuum L.).</title>
        <authorList>
            <person name="Jeong J.-J."/>
            <person name="Park H."/>
            <person name="Mannaa M."/>
            <person name="Sang M.K."/>
            <person name="Choi I.-G."/>
            <person name="Kim K.D."/>
        </authorList>
    </citation>
    <scope>NUCLEOTIDE SEQUENCE [LARGE SCALE GENOMIC DNA]</scope>
    <source>
        <strain evidence="3">KJ1R5</strain>
    </source>
</reference>
<dbReference type="InterPro" id="IPR008894">
    <property type="entry name" value="QdtA_cupin_dom"/>
</dbReference>
<dbReference type="Gene3D" id="2.60.120.10">
    <property type="entry name" value="Jelly Rolls"/>
    <property type="match status" value="1"/>
</dbReference>
<feature type="domain" description="Sugar 3,4-ketoisomerase QdtA cupin" evidence="1">
    <location>
        <begin position="13"/>
        <end position="134"/>
    </location>
</feature>
<dbReference type="EMBL" id="LPUR01000001">
    <property type="protein sequence ID" value="KXH85460.1"/>
    <property type="molecule type" value="Genomic_DNA"/>
</dbReference>
<protein>
    <submittedName>
        <fullName evidence="2">Sugar epimerase</fullName>
    </submittedName>
</protein>
<dbReference type="Proteomes" id="UP000070513">
    <property type="component" value="Unassembled WGS sequence"/>
</dbReference>
<name>A0A135WKM4_9FLAO</name>
<dbReference type="AlphaFoldDB" id="A0A135WKM4"/>
<proteinExistence type="predicted"/>
<dbReference type="SUPFAM" id="SSF51182">
    <property type="entry name" value="RmlC-like cupins"/>
    <property type="match status" value="1"/>
</dbReference>
<organism evidence="2 3">
    <name type="scientific">Chryseobacterium kwangjuense</name>
    <dbReference type="NCBI Taxonomy" id="267125"/>
    <lineage>
        <taxon>Bacteria</taxon>
        <taxon>Pseudomonadati</taxon>
        <taxon>Bacteroidota</taxon>
        <taxon>Flavobacteriia</taxon>
        <taxon>Flavobacteriales</taxon>
        <taxon>Weeksellaceae</taxon>
        <taxon>Chryseobacterium group</taxon>
        <taxon>Chryseobacterium</taxon>
    </lineage>
</organism>
<sequence>MPIKSSIMDKPAILEGKKYSDERGNVIFNNDFNVTEIKRMYYIENTDTEFIRGWTGHKTEQRWFSALQGSFLIRLIEIDHWELPSRQSEILKFELSAGNLNVLHVPKGYVSAIQAREENSKLLVMGDYFLGETDDTYRFPIDYFENL</sequence>
<comment type="caution">
    <text evidence="2">The sequence shown here is derived from an EMBL/GenBank/DDBJ whole genome shotgun (WGS) entry which is preliminary data.</text>
</comment>
<evidence type="ECO:0000313" key="3">
    <source>
        <dbReference type="Proteomes" id="UP000070513"/>
    </source>
</evidence>
<reference evidence="2 3" key="2">
    <citation type="journal article" date="2016" name="Genome Announc.">
        <title>Draft Genome Sequence of a Biocontrol Rhizobacterium, Chryseobacterium kwangjuense Strain KJ1R5, Isolated from Pepper (Capsicum annuum).</title>
        <authorList>
            <person name="Jeong J.J."/>
            <person name="Park H."/>
            <person name="Park B.H."/>
            <person name="Mannaa M."/>
            <person name="Sang M.K."/>
            <person name="Choi I.G."/>
            <person name="Kim K.D."/>
        </authorList>
    </citation>
    <scope>NUCLEOTIDE SEQUENCE [LARGE SCALE GENOMIC DNA]</scope>
    <source>
        <strain evidence="2 3">KJ1R5</strain>
    </source>
</reference>
<dbReference type="InterPro" id="IPR014710">
    <property type="entry name" value="RmlC-like_jellyroll"/>
</dbReference>
<evidence type="ECO:0000259" key="1">
    <source>
        <dbReference type="Pfam" id="PF05523"/>
    </source>
</evidence>